<dbReference type="EMBL" id="JAOQAV010000008">
    <property type="protein sequence ID" value="KAJ4192054.1"/>
    <property type="molecule type" value="Genomic_DNA"/>
</dbReference>
<evidence type="ECO:0000256" key="1">
    <source>
        <dbReference type="SAM" id="SignalP"/>
    </source>
</evidence>
<proteinExistence type="predicted"/>
<sequence>MRGILLLGGLFGILATAQPYNYGADIQSLTRRQDASDRVVIKPLPIIRNGTMPLRYEIREMKADRYKWDLFILALSMLQYTSQDDPRSWYQIAGT</sequence>
<feature type="signal peptide" evidence="1">
    <location>
        <begin position="1"/>
        <end position="17"/>
    </location>
</feature>
<keyword evidence="3" id="KW-1185">Reference proteome</keyword>
<evidence type="ECO:0000313" key="3">
    <source>
        <dbReference type="Proteomes" id="UP001152087"/>
    </source>
</evidence>
<evidence type="ECO:0000313" key="2">
    <source>
        <dbReference type="EMBL" id="KAJ4192054.1"/>
    </source>
</evidence>
<name>A0A9W8V4K0_9HYPO</name>
<dbReference type="AlphaFoldDB" id="A0A9W8V4K0"/>
<dbReference type="Gene3D" id="1.10.1280.10">
    <property type="entry name" value="Di-copper center containing domain from catechol oxidase"/>
    <property type="match status" value="1"/>
</dbReference>
<protein>
    <submittedName>
        <fullName evidence="2">Uncharacterized protein</fullName>
    </submittedName>
</protein>
<dbReference type="SUPFAM" id="SSF48056">
    <property type="entry name" value="Di-copper centre-containing domain"/>
    <property type="match status" value="1"/>
</dbReference>
<dbReference type="InterPro" id="IPR008922">
    <property type="entry name" value="Di-copper_centre_dom_sf"/>
</dbReference>
<dbReference type="Proteomes" id="UP001152087">
    <property type="component" value="Unassembled WGS sequence"/>
</dbReference>
<gene>
    <name evidence="2" type="ORF">NW755_004190</name>
</gene>
<keyword evidence="1" id="KW-0732">Signal</keyword>
<feature type="chain" id="PRO_5040812916" evidence="1">
    <location>
        <begin position="18"/>
        <end position="95"/>
    </location>
</feature>
<accession>A0A9W8V4K0</accession>
<organism evidence="2 3">
    <name type="scientific">Fusarium falciforme</name>
    <dbReference type="NCBI Taxonomy" id="195108"/>
    <lineage>
        <taxon>Eukaryota</taxon>
        <taxon>Fungi</taxon>
        <taxon>Dikarya</taxon>
        <taxon>Ascomycota</taxon>
        <taxon>Pezizomycotina</taxon>
        <taxon>Sordariomycetes</taxon>
        <taxon>Hypocreomycetidae</taxon>
        <taxon>Hypocreales</taxon>
        <taxon>Nectriaceae</taxon>
        <taxon>Fusarium</taxon>
        <taxon>Fusarium solani species complex</taxon>
    </lineage>
</organism>
<dbReference type="OrthoDB" id="6132182at2759"/>
<reference evidence="2" key="1">
    <citation type="submission" date="2022-09" db="EMBL/GenBank/DDBJ databases">
        <title>Fusarium specimens isolated from Avocado Roots.</title>
        <authorList>
            <person name="Stajich J."/>
            <person name="Roper C."/>
            <person name="Heimlech-Rivalta G."/>
        </authorList>
    </citation>
    <scope>NUCLEOTIDE SEQUENCE</scope>
    <source>
        <strain evidence="2">A02</strain>
    </source>
</reference>
<comment type="caution">
    <text evidence="2">The sequence shown here is derived from an EMBL/GenBank/DDBJ whole genome shotgun (WGS) entry which is preliminary data.</text>
</comment>